<proteinExistence type="predicted"/>
<evidence type="ECO:0000256" key="1">
    <source>
        <dbReference type="SAM" id="MobiDB-lite"/>
    </source>
</evidence>
<keyword evidence="4" id="KW-1185">Reference proteome</keyword>
<evidence type="ECO:0000313" key="3">
    <source>
        <dbReference type="EMBL" id="KAL3422172.1"/>
    </source>
</evidence>
<feature type="compositionally biased region" description="Polar residues" evidence="1">
    <location>
        <begin position="1"/>
        <end position="22"/>
    </location>
</feature>
<gene>
    <name evidence="3" type="ORF">PVAG01_06328</name>
</gene>
<dbReference type="PANTHER" id="PTHR31737:SF2">
    <property type="entry name" value="PROTEIN TOS1"/>
    <property type="match status" value="1"/>
</dbReference>
<evidence type="ECO:0000259" key="2">
    <source>
        <dbReference type="Pfam" id="PF10287"/>
    </source>
</evidence>
<dbReference type="PANTHER" id="PTHR31737">
    <property type="entry name" value="PROTEIN TOS1"/>
    <property type="match status" value="1"/>
</dbReference>
<dbReference type="Pfam" id="PF10287">
    <property type="entry name" value="YJL171C_Tos1_C"/>
    <property type="match status" value="1"/>
</dbReference>
<name>A0ABR4PFR4_9HELO</name>
<feature type="region of interest" description="Disordered" evidence="1">
    <location>
        <begin position="1"/>
        <end position="46"/>
    </location>
</feature>
<organism evidence="3 4">
    <name type="scientific">Phlyctema vagabunda</name>
    <dbReference type="NCBI Taxonomy" id="108571"/>
    <lineage>
        <taxon>Eukaryota</taxon>
        <taxon>Fungi</taxon>
        <taxon>Dikarya</taxon>
        <taxon>Ascomycota</taxon>
        <taxon>Pezizomycotina</taxon>
        <taxon>Leotiomycetes</taxon>
        <taxon>Helotiales</taxon>
        <taxon>Dermateaceae</taxon>
        <taxon>Phlyctema</taxon>
    </lineage>
</organism>
<dbReference type="EMBL" id="JBFCZG010000005">
    <property type="protein sequence ID" value="KAL3422172.1"/>
    <property type="molecule type" value="Genomic_DNA"/>
</dbReference>
<dbReference type="Proteomes" id="UP001629113">
    <property type="component" value="Unassembled WGS sequence"/>
</dbReference>
<evidence type="ECO:0000313" key="4">
    <source>
        <dbReference type="Proteomes" id="UP001629113"/>
    </source>
</evidence>
<sequence length="285" mass="29949">MQASSAEPVTQPSVSSPETAPTSAPAVSMVAHAPQTASPETASQGTDDYMRIGYYDSGSQVLDNLVFLGNHGGQGSGVFDMVYGASLSYVNSAGTGGSEGPEVLQDGLLPSGNEVAIMLGQECEDDDCGFVRPDSVAYHGFDGADKVFLFEFSMPHDGDPENSGDMPAIWILNADIPRVQQYGAAGCSCWSSGCGEFDIVETLFPGSKYLKSTVHTNTPAGDSDYILRPTDKTIKLAVVFNSSNSTAHIRVLENDISFSSSLSMSEIENLTSSPGGETSHFAIVT</sequence>
<dbReference type="InterPro" id="IPR018805">
    <property type="entry name" value="YJL171C/Tos1_C"/>
</dbReference>
<reference evidence="3 4" key="1">
    <citation type="submission" date="2024-06" db="EMBL/GenBank/DDBJ databases">
        <title>Complete genome of Phlyctema vagabunda strain 19-DSS-EL-015.</title>
        <authorList>
            <person name="Fiorenzani C."/>
        </authorList>
    </citation>
    <scope>NUCLEOTIDE SEQUENCE [LARGE SCALE GENOMIC DNA]</scope>
    <source>
        <strain evidence="3 4">19-DSS-EL-015</strain>
    </source>
</reference>
<feature type="domain" description="Cell wall protein YJL171C/Tos1 C-terminal" evidence="2">
    <location>
        <begin position="48"/>
        <end position="269"/>
    </location>
</feature>
<protein>
    <submittedName>
        <fullName evidence="3">PGA52-like protein</fullName>
    </submittedName>
</protein>
<feature type="compositionally biased region" description="Polar residues" evidence="1">
    <location>
        <begin position="35"/>
        <end position="46"/>
    </location>
</feature>
<comment type="caution">
    <text evidence="3">The sequence shown here is derived from an EMBL/GenBank/DDBJ whole genome shotgun (WGS) entry which is preliminary data.</text>
</comment>
<accession>A0ABR4PFR4</accession>